<accession>A0A8J5ZVA8</accession>
<dbReference type="OrthoDB" id="4869960at2759"/>
<evidence type="ECO:0000256" key="1">
    <source>
        <dbReference type="ARBA" id="ARBA00022574"/>
    </source>
</evidence>
<dbReference type="EMBL" id="JAGFMF010012069">
    <property type="protein sequence ID" value="KAG8508066.1"/>
    <property type="molecule type" value="Genomic_DNA"/>
</dbReference>
<evidence type="ECO:0000313" key="6">
    <source>
        <dbReference type="EMBL" id="KAG8508066.1"/>
    </source>
</evidence>
<dbReference type="FunFam" id="2.130.10.10:FF:000144">
    <property type="entry name" value="DDB1- and CUL4-associated factor 8"/>
    <property type="match status" value="1"/>
</dbReference>
<dbReference type="Gene3D" id="2.130.10.10">
    <property type="entry name" value="YVTN repeat-like/Quinoprotein amine dehydrogenase"/>
    <property type="match status" value="1"/>
</dbReference>
<keyword evidence="7" id="KW-1185">Reference proteome</keyword>
<keyword evidence="1 4" id="KW-0853">WD repeat</keyword>
<dbReference type="SUPFAM" id="SSF50978">
    <property type="entry name" value="WD40 repeat-like"/>
    <property type="match status" value="1"/>
</dbReference>
<reference evidence="6" key="1">
    <citation type="journal article" date="2021" name="Evol. Appl.">
        <title>The genome of the Pyrenean desman and the effects of bottlenecks and inbreeding on the genomic landscape of an endangered species.</title>
        <authorList>
            <person name="Escoda L."/>
            <person name="Castresana J."/>
        </authorList>
    </citation>
    <scope>NUCLEOTIDE SEQUENCE</scope>
    <source>
        <strain evidence="6">IBE-C5619</strain>
    </source>
</reference>
<dbReference type="Proteomes" id="UP000700334">
    <property type="component" value="Unassembled WGS sequence"/>
</dbReference>
<dbReference type="PROSITE" id="PS50294">
    <property type="entry name" value="WD_REPEATS_REGION"/>
    <property type="match status" value="1"/>
</dbReference>
<dbReference type="InterPro" id="IPR015943">
    <property type="entry name" value="WD40/YVTN_repeat-like_dom_sf"/>
</dbReference>
<dbReference type="AlphaFoldDB" id="A0A8J5ZVA8"/>
<organism evidence="6 7">
    <name type="scientific">Galemys pyrenaicus</name>
    <name type="common">Iberian desman</name>
    <name type="synonym">Pyrenean desman</name>
    <dbReference type="NCBI Taxonomy" id="202257"/>
    <lineage>
        <taxon>Eukaryota</taxon>
        <taxon>Metazoa</taxon>
        <taxon>Chordata</taxon>
        <taxon>Craniata</taxon>
        <taxon>Vertebrata</taxon>
        <taxon>Euteleostomi</taxon>
        <taxon>Mammalia</taxon>
        <taxon>Eutheria</taxon>
        <taxon>Laurasiatheria</taxon>
        <taxon>Eulipotyphla</taxon>
        <taxon>Talpidae</taxon>
        <taxon>Galemys</taxon>
    </lineage>
</organism>
<dbReference type="InterPro" id="IPR036322">
    <property type="entry name" value="WD40_repeat_dom_sf"/>
</dbReference>
<dbReference type="GO" id="GO:0005737">
    <property type="term" value="C:cytoplasm"/>
    <property type="evidence" value="ECO:0007669"/>
    <property type="project" value="TreeGrafter"/>
</dbReference>
<dbReference type="InterPro" id="IPR045151">
    <property type="entry name" value="DCAF8"/>
</dbReference>
<feature type="compositionally biased region" description="Basic and acidic residues" evidence="5">
    <location>
        <begin position="45"/>
        <end position="61"/>
    </location>
</feature>
<feature type="compositionally biased region" description="Acidic residues" evidence="5">
    <location>
        <begin position="602"/>
        <end position="614"/>
    </location>
</feature>
<comment type="caution">
    <text evidence="6">The sequence shown here is derived from an EMBL/GenBank/DDBJ whole genome shotgun (WGS) entry which is preliminary data.</text>
</comment>
<comment type="similarity">
    <text evidence="3">Belongs to the WD repeat DCAF8 family.</text>
</comment>
<evidence type="ECO:0000256" key="4">
    <source>
        <dbReference type="PROSITE-ProRule" id="PRU00221"/>
    </source>
</evidence>
<dbReference type="PANTHER" id="PTHR15574:SF42">
    <property type="entry name" value="DDB1- AND CUL4-ASSOCIATED FACTOR 8-LIKE PROTEIN 2"/>
    <property type="match status" value="1"/>
</dbReference>
<proteinExistence type="inferred from homology"/>
<feature type="region of interest" description="Disordered" evidence="5">
    <location>
        <begin position="1"/>
        <end position="23"/>
    </location>
</feature>
<evidence type="ECO:0000256" key="3">
    <source>
        <dbReference type="ARBA" id="ARBA00060821"/>
    </source>
</evidence>
<dbReference type="PROSITE" id="PS50082">
    <property type="entry name" value="WD_REPEATS_2"/>
    <property type="match status" value="1"/>
</dbReference>
<evidence type="ECO:0000256" key="5">
    <source>
        <dbReference type="SAM" id="MobiDB-lite"/>
    </source>
</evidence>
<dbReference type="SMART" id="SM00320">
    <property type="entry name" value="WD40"/>
    <property type="match status" value="7"/>
</dbReference>
<dbReference type="GO" id="GO:0080008">
    <property type="term" value="C:Cul4-RING E3 ubiquitin ligase complex"/>
    <property type="evidence" value="ECO:0007669"/>
    <property type="project" value="TreeGrafter"/>
</dbReference>
<sequence>MTSDTSLRPVARPTTPQRHPRSAIRLACSLLPDARAATVALPRMSDYRRSTDSPPELEDRGAFGSAEEPPEAEARLAATAAQSVRRAQDGGHAPQRAGRSRRGSLGVYAEGASEYVDFQSLEDIDRAFAGDEDLPRERAGERAQVRDRPQVCGRCTQTECGQCLSEEDRALEDWVVSETSALPPPHWRALTALRDRQLGSRPRFVYEACGARAFVQRFHLQYELEGHNGCVNTVHFNQRGTWLASSSDDLRVIVWDWLRQQPILDFASGHKNNVFQAKFLPNCGDSILAMCARDGQVRIAELSAAPYCRKTKCVAQHQGPSHKLALVPDTPLKFLTSGEDAVVFTIDLRQSQPASKVVVTKEKEKKVGLYTIHVNPANTYQFAVGGRDQYVRIYDQRKINRCVNNGVLKKFCPYHLVNCDSKANITCLVYNYDGTELLTSYNDDDIYLFNSTDCDGAQYSKRYKGHRNNATVKGVNFYGPRSEFVVSGSDCGHVFLWEKSSCQIVQFMEGDKGGTVNCLEPHPYLPVMATSGLDHDAKIWAPTARAIVELTELKNVIKKNKQERDEDILYHTDLLDSHMLWFLMRHLNQRGHRRHWGVPEAGDADADADADLDESPSTSDTSEEEENQDRVQCLPS</sequence>
<feature type="repeat" description="WD" evidence="4">
    <location>
        <begin position="224"/>
        <end position="256"/>
    </location>
</feature>
<protein>
    <submittedName>
        <fullName evidence="6">DDB1- and CUL4-associated factor 8</fullName>
    </submittedName>
</protein>
<evidence type="ECO:0000313" key="7">
    <source>
        <dbReference type="Proteomes" id="UP000700334"/>
    </source>
</evidence>
<feature type="region of interest" description="Disordered" evidence="5">
    <location>
        <begin position="42"/>
        <end position="104"/>
    </location>
</feature>
<feature type="region of interest" description="Disordered" evidence="5">
    <location>
        <begin position="597"/>
        <end position="636"/>
    </location>
</feature>
<name>A0A8J5ZVA8_GALPY</name>
<evidence type="ECO:0000256" key="2">
    <source>
        <dbReference type="ARBA" id="ARBA00022737"/>
    </source>
</evidence>
<gene>
    <name evidence="6" type="ORF">J0S82_001568</name>
</gene>
<dbReference type="Pfam" id="PF00400">
    <property type="entry name" value="WD40"/>
    <property type="match status" value="3"/>
</dbReference>
<dbReference type="InterPro" id="IPR001680">
    <property type="entry name" value="WD40_rpt"/>
</dbReference>
<keyword evidence="2" id="KW-0677">Repeat</keyword>
<dbReference type="PANTHER" id="PTHR15574">
    <property type="entry name" value="WD REPEAT DOMAIN-CONTAINING FAMILY"/>
    <property type="match status" value="1"/>
</dbReference>